<feature type="transmembrane region" description="Helical" evidence="7">
    <location>
        <begin position="229"/>
        <end position="249"/>
    </location>
</feature>
<gene>
    <name evidence="8" type="ORF">H9L19_03035</name>
</gene>
<feature type="transmembrane region" description="Helical" evidence="7">
    <location>
        <begin position="576"/>
        <end position="595"/>
    </location>
</feature>
<feature type="transmembrane region" description="Helical" evidence="7">
    <location>
        <begin position="467"/>
        <end position="487"/>
    </location>
</feature>
<feature type="transmembrane region" description="Helical" evidence="7">
    <location>
        <begin position="601"/>
        <end position="620"/>
    </location>
</feature>
<dbReference type="Pfam" id="PF01943">
    <property type="entry name" value="Polysacc_synt"/>
    <property type="match status" value="1"/>
</dbReference>
<organism evidence="8 9">
    <name type="scientific">Weissella diestrammenae</name>
    <dbReference type="NCBI Taxonomy" id="1162633"/>
    <lineage>
        <taxon>Bacteria</taxon>
        <taxon>Bacillati</taxon>
        <taxon>Bacillota</taxon>
        <taxon>Bacilli</taxon>
        <taxon>Lactobacillales</taxon>
        <taxon>Lactobacillaceae</taxon>
        <taxon>Weissella</taxon>
    </lineage>
</organism>
<keyword evidence="2" id="KW-1003">Cell membrane</keyword>
<feature type="transmembrane region" description="Helical" evidence="7">
    <location>
        <begin position="632"/>
        <end position="652"/>
    </location>
</feature>
<dbReference type="InterPro" id="IPR002797">
    <property type="entry name" value="Polysacc_synth"/>
</dbReference>
<dbReference type="EMBL" id="CP060724">
    <property type="protein sequence ID" value="QNN75849.1"/>
    <property type="molecule type" value="Genomic_DNA"/>
</dbReference>
<feature type="transmembrane region" description="Helical" evidence="7">
    <location>
        <begin position="367"/>
        <end position="387"/>
    </location>
</feature>
<dbReference type="RefSeq" id="WP_187529677.1">
    <property type="nucleotide sequence ID" value="NZ_CP060724.1"/>
</dbReference>
<feature type="transmembrane region" description="Helical" evidence="7">
    <location>
        <begin position="543"/>
        <end position="564"/>
    </location>
</feature>
<accession>A0A7G9T6X4</accession>
<evidence type="ECO:0000256" key="1">
    <source>
        <dbReference type="ARBA" id="ARBA00004651"/>
    </source>
</evidence>
<proteinExistence type="predicted"/>
<feature type="transmembrane region" description="Helical" evidence="7">
    <location>
        <begin position="664"/>
        <end position="686"/>
    </location>
</feature>
<reference evidence="8 9" key="1">
    <citation type="submission" date="2020-08" db="EMBL/GenBank/DDBJ databases">
        <title>Genome sequence of Weissella diestrammenae KACC 16890T.</title>
        <authorList>
            <person name="Hyun D.-W."/>
            <person name="Bae J.-W."/>
        </authorList>
    </citation>
    <scope>NUCLEOTIDE SEQUENCE [LARGE SCALE GENOMIC DNA]</scope>
    <source>
        <strain evidence="8 9">KACC 16890</strain>
    </source>
</reference>
<sequence length="708" mass="78141">MTDETHTSRGIRREMTYDEVTALLNGKTLAEVLADNSYASHDFQPPSAVTTGQTTPPPTTNNQVEMKMPGTQNNQVAPSEPHSSRPVSVPDPILATSETDGDMPHQKHRRGLTFVTPEILMPKDDLTHHIKVTEVSDTFDYRNQTLKPEEKRSTLISEQGLLHDEEAKQRAKSAPLSTQSKMLRGSLWMTLGNLFSRLLGALYIIPWTMMLGVTYSTSANGLYAQGYQIYSVALLIATAGLPNVLARLVAEYAAKKQFGRIKYIFRQSLILGGIMGVISALALYMLAGPLSQGNPNVVPVIRSLAAAVLVIPILSMLRGYVQGFEFMSISATSQVVEQFVRVVYMLGMTAWIMLGKHGNWVDATVQSTLAAFFGAMAGILVVLIGIARRKNYFDSQYVLTGINGTDDSVMWKMMRQALPVIFAGSAIALVQVIDQFTFFKIMNRATQYSSAIIDQMFAQFSFNSNKLVMLVVSLAVAMAETTLPMLSRAKALANPVEIGQQVSFALKLLAFVILPASLGMAAVAHPLYVVFYGTSDLQNGVLILQYASFVGIMFGLYMVVLAVYQGIGEIKFTVYLMGLILIIKLVLQYPLTVWFKGMGPLMATLMAFAICLVWSVWRLIKRYPANWHRLNYSMMLMLFWSLVTYLVVAPIVNTLNIFVNDSRMTQMIVLLIGVLIGGGIYGTAALKTHLGVEILGDRARRLAEKLPF</sequence>
<evidence type="ECO:0000256" key="3">
    <source>
        <dbReference type="ARBA" id="ARBA00022692"/>
    </source>
</evidence>
<evidence type="ECO:0000313" key="8">
    <source>
        <dbReference type="EMBL" id="QNN75849.1"/>
    </source>
</evidence>
<evidence type="ECO:0000256" key="6">
    <source>
        <dbReference type="SAM" id="MobiDB-lite"/>
    </source>
</evidence>
<keyword evidence="9" id="KW-1185">Reference proteome</keyword>
<feature type="transmembrane region" description="Helical" evidence="7">
    <location>
        <begin position="338"/>
        <end position="355"/>
    </location>
</feature>
<dbReference type="PANTHER" id="PTHR30250">
    <property type="entry name" value="PST FAMILY PREDICTED COLANIC ACID TRANSPORTER"/>
    <property type="match status" value="1"/>
</dbReference>
<dbReference type="CDD" id="cd13124">
    <property type="entry name" value="MATE_SpoVB_like"/>
    <property type="match status" value="1"/>
</dbReference>
<evidence type="ECO:0000256" key="7">
    <source>
        <dbReference type="SAM" id="Phobius"/>
    </source>
</evidence>
<dbReference type="PANTHER" id="PTHR30250:SF21">
    <property type="entry name" value="LIPID II FLIPPASE MURJ"/>
    <property type="match status" value="1"/>
</dbReference>
<evidence type="ECO:0000256" key="5">
    <source>
        <dbReference type="ARBA" id="ARBA00023136"/>
    </source>
</evidence>
<feature type="transmembrane region" description="Helical" evidence="7">
    <location>
        <begin position="269"/>
        <end position="287"/>
    </location>
</feature>
<protein>
    <submittedName>
        <fullName evidence="8">Polysaccharide biosynthesis protein</fullName>
    </submittedName>
</protein>
<feature type="region of interest" description="Disordered" evidence="6">
    <location>
        <begin position="41"/>
        <end position="107"/>
    </location>
</feature>
<keyword evidence="4 7" id="KW-1133">Transmembrane helix</keyword>
<dbReference type="InterPro" id="IPR024923">
    <property type="entry name" value="PG_synth_SpoVB"/>
</dbReference>
<feature type="transmembrane region" description="Helical" evidence="7">
    <location>
        <begin position="299"/>
        <end position="317"/>
    </location>
</feature>
<dbReference type="GO" id="GO:0005886">
    <property type="term" value="C:plasma membrane"/>
    <property type="evidence" value="ECO:0007669"/>
    <property type="project" value="UniProtKB-SubCell"/>
</dbReference>
<comment type="subcellular location">
    <subcellularLocation>
        <location evidence="1">Cell membrane</location>
        <topology evidence="1">Multi-pass membrane protein</topology>
    </subcellularLocation>
</comment>
<dbReference type="InterPro" id="IPR050833">
    <property type="entry name" value="Poly_Biosynth_Transport"/>
</dbReference>
<dbReference type="KEGG" id="wdi:H9L19_03035"/>
<keyword evidence="5 7" id="KW-0472">Membrane</keyword>
<evidence type="ECO:0000256" key="2">
    <source>
        <dbReference type="ARBA" id="ARBA00022475"/>
    </source>
</evidence>
<keyword evidence="3 7" id="KW-0812">Transmembrane</keyword>
<feature type="transmembrane region" description="Helical" evidence="7">
    <location>
        <begin position="508"/>
        <end position="531"/>
    </location>
</feature>
<feature type="transmembrane region" description="Helical" evidence="7">
    <location>
        <begin position="187"/>
        <end position="209"/>
    </location>
</feature>
<dbReference type="AlphaFoldDB" id="A0A7G9T6X4"/>
<name>A0A7G9T6X4_9LACO</name>
<evidence type="ECO:0000256" key="4">
    <source>
        <dbReference type="ARBA" id="ARBA00022989"/>
    </source>
</evidence>
<evidence type="ECO:0000313" key="9">
    <source>
        <dbReference type="Proteomes" id="UP000515800"/>
    </source>
</evidence>
<dbReference type="Proteomes" id="UP000515800">
    <property type="component" value="Chromosome"/>
</dbReference>
<feature type="transmembrane region" description="Helical" evidence="7">
    <location>
        <begin position="417"/>
        <end position="433"/>
    </location>
</feature>